<dbReference type="SMART" id="SM00214">
    <property type="entry name" value="VWC"/>
    <property type="match status" value="1"/>
</dbReference>
<dbReference type="GO" id="GO:0070052">
    <property type="term" value="F:collagen V binding"/>
    <property type="evidence" value="ECO:0000318"/>
    <property type="project" value="GO_Central"/>
</dbReference>
<name>A0A8J1JGF7_XENTR</name>
<dbReference type="FunFam" id="3.80.10.10:FF:000787">
    <property type="entry name" value="Extracellular matrix protein 2, female organ and adipocyte-specific"/>
    <property type="match status" value="1"/>
</dbReference>
<dbReference type="Pfam" id="PF00093">
    <property type="entry name" value="VWC"/>
    <property type="match status" value="1"/>
</dbReference>
<dbReference type="InterPro" id="IPR032675">
    <property type="entry name" value="LRR_dom_sf"/>
</dbReference>
<dbReference type="PROSITE" id="PS01208">
    <property type="entry name" value="VWFC_1"/>
    <property type="match status" value="1"/>
</dbReference>
<dbReference type="Gene3D" id="3.80.10.10">
    <property type="entry name" value="Ribonuclease Inhibitor"/>
    <property type="match status" value="2"/>
</dbReference>
<feature type="compositionally biased region" description="Basic and acidic residues" evidence="3">
    <location>
        <begin position="237"/>
        <end position="294"/>
    </location>
</feature>
<feature type="compositionally biased region" description="Basic and acidic residues" evidence="3">
    <location>
        <begin position="211"/>
        <end position="228"/>
    </location>
</feature>
<dbReference type="AlphaFoldDB" id="A0A8J1JGF7"/>
<dbReference type="SMART" id="SM00369">
    <property type="entry name" value="LRR_TYP"/>
    <property type="match status" value="11"/>
</dbReference>
<evidence type="ECO:0000256" key="1">
    <source>
        <dbReference type="ARBA" id="ARBA00022614"/>
    </source>
</evidence>
<dbReference type="GO" id="GO:0008201">
    <property type="term" value="F:heparin binding"/>
    <property type="evidence" value="ECO:0000318"/>
    <property type="project" value="GO_Central"/>
</dbReference>
<dbReference type="InterPro" id="IPR001007">
    <property type="entry name" value="VWF_dom"/>
</dbReference>
<dbReference type="OrthoDB" id="676979at2759"/>
<dbReference type="InterPro" id="IPR001611">
    <property type="entry name" value="Leu-rich_rpt"/>
</dbReference>
<feature type="compositionally biased region" description="Basic residues" evidence="3">
    <location>
        <begin position="33"/>
        <end position="45"/>
    </location>
</feature>
<dbReference type="FunFam" id="3.80.10.10:FF:000130">
    <property type="entry name" value="extracellular matrix protein 2 isoform X1"/>
    <property type="match status" value="1"/>
</dbReference>
<sequence>MRTLFLIFLLLLIAITEWTTCAQDEHSCPSTSQKRKIQNRRRRLLSKSSMAKQQMTKPSTTRNPELHKPVFNADDAIVHVIQTILGVDEQAPNYNILPVKKGHCTVNGMVMFDNAVWSPKPCVTCMCSSGKEICDETICPLLTCPITLTHEGECCPVCSNTVHHHQPLQGPDRILWENVPESSGDSSELNNSNDLVILKAPKSQQEIDELFKTEEGKNSEKEKAEAKKLKQKKKKGDQKQPKEEKRKKQKAREREVEDEKRKAYEEEKMRKIEEEKRKREEERKRNEEKKREELNQLQRQIQREREEQEQYEEDDDDDDEEEEEYILRGDVFRISPRFPGSRRPAVIHHPPLPPGCFISETTVTCSNAKLKQIPPISDPDVKSMELTDNAITSIPKEAFNGMPNLERIDLSRNSLTSNELDSQAFKSLKTLKRLYLDGNLLIHMPTGLPSSLEELKLNDNKLEGLKKHSMEDLTNLVTLELEGNQLSEGNVSPLAFKPMKHLAYLRLGRNKFRTIPQGLPVSIEELYLERNDIEEIVETAFNHTINLNTVVLRHNKLEESRIDPLTWIFHKNLESIDLSYNKFYHVPSYLPTSLLHLVLVGNQIERIPGYVFAHLNPGLEYLYLSFNKLDNDGIDQVSFHGAYHSLREIFLDHNELQNVPFGIEHMTDLHILRLNNNKIRSVSPYCICSAEDEGDSSIEQLHLENNLINTREISPYAFFCIRSYSSVILKPQKVK</sequence>
<dbReference type="CTD" id="1842"/>
<dbReference type="KEGG" id="xtr:105947083"/>
<feature type="region of interest" description="Disordered" evidence="3">
    <location>
        <begin position="25"/>
        <end position="67"/>
    </location>
</feature>
<dbReference type="RefSeq" id="XP_031756956.1">
    <property type="nucleotide sequence ID" value="XM_031901096.1"/>
</dbReference>
<keyword evidence="4" id="KW-0732">Signal</keyword>
<keyword evidence="6" id="KW-1185">Reference proteome</keyword>
<dbReference type="OMA" id="MTMYNRA"/>
<feature type="domain" description="VWFC" evidence="5">
    <location>
        <begin position="102"/>
        <end position="159"/>
    </location>
</feature>
<feature type="compositionally biased region" description="Acidic residues" evidence="3">
    <location>
        <begin position="309"/>
        <end position="323"/>
    </location>
</feature>
<evidence type="ECO:0000256" key="4">
    <source>
        <dbReference type="SAM" id="SignalP"/>
    </source>
</evidence>
<dbReference type="GO" id="GO:0030198">
    <property type="term" value="P:extracellular matrix organization"/>
    <property type="evidence" value="ECO:0000318"/>
    <property type="project" value="GO_Central"/>
</dbReference>
<dbReference type="RefSeq" id="XP_031756954.1">
    <property type="nucleotide sequence ID" value="XM_031901094.1"/>
</dbReference>
<feature type="signal peptide" evidence="4">
    <location>
        <begin position="1"/>
        <end position="22"/>
    </location>
</feature>
<proteinExistence type="predicted"/>
<accession>A0A8J1JGF7</accession>
<dbReference type="PANTHER" id="PTHR46544">
    <property type="entry name" value="EXTRACELLULAR MATRIX PROTEIN 2-RELATED"/>
    <property type="match status" value="1"/>
</dbReference>
<keyword evidence="1" id="KW-0433">Leucine-rich repeat</keyword>
<dbReference type="GO" id="GO:0010811">
    <property type="term" value="P:positive regulation of cell-substrate adhesion"/>
    <property type="evidence" value="ECO:0000318"/>
    <property type="project" value="GO_Central"/>
</dbReference>
<gene>
    <name evidence="7 8 9" type="primary">ecm2</name>
</gene>
<dbReference type="GO" id="GO:0005576">
    <property type="term" value="C:extracellular region"/>
    <property type="evidence" value="ECO:0007669"/>
    <property type="project" value="UniProtKB-SubCell"/>
</dbReference>
<dbReference type="InterPro" id="IPR003591">
    <property type="entry name" value="Leu-rich_rpt_typical-subtyp"/>
</dbReference>
<evidence type="ECO:0000259" key="5">
    <source>
        <dbReference type="PROSITE" id="PS50184"/>
    </source>
</evidence>
<evidence type="ECO:0000313" key="9">
    <source>
        <dbReference type="RefSeq" id="XP_031756956.1"/>
    </source>
</evidence>
<dbReference type="Gene3D" id="6.20.200.20">
    <property type="match status" value="1"/>
</dbReference>
<feature type="chain" id="PRO_5044692293" evidence="4">
    <location>
        <begin position="23"/>
        <end position="735"/>
    </location>
</feature>
<evidence type="ECO:0000313" key="8">
    <source>
        <dbReference type="RefSeq" id="XP_031756955.1"/>
    </source>
</evidence>
<dbReference type="InterPro" id="IPR043184">
    <property type="entry name" value="ECM2"/>
</dbReference>
<feature type="compositionally biased region" description="Polar residues" evidence="3">
    <location>
        <begin position="46"/>
        <end position="63"/>
    </location>
</feature>
<dbReference type="SUPFAM" id="SSF52058">
    <property type="entry name" value="L domain-like"/>
    <property type="match status" value="1"/>
</dbReference>
<evidence type="ECO:0000256" key="2">
    <source>
        <dbReference type="ARBA" id="ARBA00022737"/>
    </source>
</evidence>
<reference evidence="7 8" key="1">
    <citation type="submission" date="2025-04" db="UniProtKB">
        <authorList>
            <consortium name="RefSeq"/>
        </authorList>
    </citation>
    <scope>IDENTIFICATION</scope>
    <source>
        <strain evidence="7 8">Nigerian</strain>
        <tissue evidence="7 8">Liver and blood</tissue>
    </source>
</reference>
<dbReference type="SUPFAM" id="SSF57603">
    <property type="entry name" value="FnI-like domain"/>
    <property type="match status" value="1"/>
</dbReference>
<protein>
    <submittedName>
        <fullName evidence="7 8">Extracellular matrix protein 2</fullName>
    </submittedName>
</protein>
<evidence type="ECO:0000256" key="3">
    <source>
        <dbReference type="SAM" id="MobiDB-lite"/>
    </source>
</evidence>
<evidence type="ECO:0000313" key="6">
    <source>
        <dbReference type="Proteomes" id="UP000008143"/>
    </source>
</evidence>
<feature type="region of interest" description="Disordered" evidence="3">
    <location>
        <begin position="211"/>
        <end position="323"/>
    </location>
</feature>
<organism evidence="6 7">
    <name type="scientific">Xenopus tropicalis</name>
    <name type="common">Western clawed frog</name>
    <name type="synonym">Silurana tropicalis</name>
    <dbReference type="NCBI Taxonomy" id="8364"/>
    <lineage>
        <taxon>Eukaryota</taxon>
        <taxon>Metazoa</taxon>
        <taxon>Chordata</taxon>
        <taxon>Craniata</taxon>
        <taxon>Vertebrata</taxon>
        <taxon>Euteleostomi</taxon>
        <taxon>Amphibia</taxon>
        <taxon>Batrachia</taxon>
        <taxon>Anura</taxon>
        <taxon>Pipoidea</taxon>
        <taxon>Pipidae</taxon>
        <taxon>Xenopodinae</taxon>
        <taxon>Xenopus</taxon>
        <taxon>Silurana</taxon>
    </lineage>
</organism>
<dbReference type="PANTHER" id="PTHR46544:SF1">
    <property type="entry name" value="EXTRACELLULAR MATRIX PROTEIN 2"/>
    <property type="match status" value="1"/>
</dbReference>
<dbReference type="GO" id="GO:0031012">
    <property type="term" value="C:extracellular matrix"/>
    <property type="evidence" value="ECO:0000318"/>
    <property type="project" value="GO_Central"/>
</dbReference>
<dbReference type="RefSeq" id="XP_031756955.1">
    <property type="nucleotide sequence ID" value="XM_031901095.1"/>
</dbReference>
<evidence type="ECO:0000313" key="7">
    <source>
        <dbReference type="RefSeq" id="XP_031756954.1"/>
    </source>
</evidence>
<dbReference type="PROSITE" id="PS50184">
    <property type="entry name" value="VWFC_2"/>
    <property type="match status" value="1"/>
</dbReference>
<dbReference type="Proteomes" id="UP000008143">
    <property type="component" value="Chromosome 4"/>
</dbReference>
<dbReference type="GeneID" id="105947083"/>
<keyword evidence="2" id="KW-0677">Repeat</keyword>
<dbReference type="Pfam" id="PF13855">
    <property type="entry name" value="LRR_8"/>
    <property type="match status" value="3"/>
</dbReference>